<dbReference type="PROSITE" id="PS50011">
    <property type="entry name" value="PROTEIN_KINASE_DOM"/>
    <property type="match status" value="1"/>
</dbReference>
<protein>
    <recommendedName>
        <fullName evidence="6">AAA family ATPase</fullName>
    </recommendedName>
</protein>
<comment type="caution">
    <text evidence="4">The sequence shown here is derived from an EMBL/GenBank/DDBJ whole genome shotgun (WGS) entry which is preliminary data.</text>
</comment>
<dbReference type="Proteomes" id="UP001157134">
    <property type="component" value="Unassembled WGS sequence"/>
</dbReference>
<dbReference type="InterPro" id="IPR041679">
    <property type="entry name" value="DNA2/NAM7-like_C"/>
</dbReference>
<dbReference type="InterPro" id="IPR041677">
    <property type="entry name" value="DNA2/NAM7_AAA_11"/>
</dbReference>
<dbReference type="Gene3D" id="1.10.510.10">
    <property type="entry name" value="Transferase(Phosphotransferase) domain 1"/>
    <property type="match status" value="2"/>
</dbReference>
<evidence type="ECO:0000313" key="5">
    <source>
        <dbReference type="Proteomes" id="UP001157134"/>
    </source>
</evidence>
<dbReference type="PANTHER" id="PTHR10887:SF495">
    <property type="entry name" value="HELICASE SENATAXIN ISOFORM X1-RELATED"/>
    <property type="match status" value="1"/>
</dbReference>
<dbReference type="InterPro" id="IPR000719">
    <property type="entry name" value="Prot_kinase_dom"/>
</dbReference>
<name>A0ABQ6H856_9GAMM</name>
<proteinExistence type="predicted"/>
<dbReference type="InterPro" id="IPR011528">
    <property type="entry name" value="NERD"/>
</dbReference>
<evidence type="ECO:0000259" key="3">
    <source>
        <dbReference type="PROSITE" id="PS50965"/>
    </source>
</evidence>
<dbReference type="CDD" id="cd17934">
    <property type="entry name" value="DEXXQc_Upf1-like"/>
    <property type="match status" value="1"/>
</dbReference>
<feature type="domain" description="NERD" evidence="3">
    <location>
        <begin position="10"/>
        <end position="125"/>
    </location>
</feature>
<feature type="region of interest" description="Disordered" evidence="1">
    <location>
        <begin position="857"/>
        <end position="877"/>
    </location>
</feature>
<evidence type="ECO:0000259" key="2">
    <source>
        <dbReference type="PROSITE" id="PS50011"/>
    </source>
</evidence>
<accession>A0ABQ6H856</accession>
<dbReference type="InterPro" id="IPR045055">
    <property type="entry name" value="DNA2/NAM7-like"/>
</dbReference>
<dbReference type="SUPFAM" id="SSF56112">
    <property type="entry name" value="Protein kinase-like (PK-like)"/>
    <property type="match status" value="2"/>
</dbReference>
<evidence type="ECO:0000313" key="4">
    <source>
        <dbReference type="EMBL" id="GLX84312.1"/>
    </source>
</evidence>
<dbReference type="Pfam" id="PF13086">
    <property type="entry name" value="AAA_11"/>
    <property type="match status" value="1"/>
</dbReference>
<dbReference type="PANTHER" id="PTHR10887">
    <property type="entry name" value="DNA2/NAM7 HELICASE FAMILY"/>
    <property type="match status" value="1"/>
</dbReference>
<dbReference type="InterPro" id="IPR027417">
    <property type="entry name" value="P-loop_NTPase"/>
</dbReference>
<dbReference type="RefSeq" id="WP_284295862.1">
    <property type="nucleotide sequence ID" value="NZ_BSSV01000001.1"/>
</dbReference>
<keyword evidence="5" id="KW-1185">Reference proteome</keyword>
<dbReference type="InterPro" id="IPR047187">
    <property type="entry name" value="SF1_C_Upf1"/>
</dbReference>
<feature type="compositionally biased region" description="Polar residues" evidence="1">
    <location>
        <begin position="866"/>
        <end position="876"/>
    </location>
</feature>
<evidence type="ECO:0008006" key="6">
    <source>
        <dbReference type="Google" id="ProtNLM"/>
    </source>
</evidence>
<evidence type="ECO:0000256" key="1">
    <source>
        <dbReference type="SAM" id="MobiDB-lite"/>
    </source>
</evidence>
<dbReference type="InterPro" id="IPR011009">
    <property type="entry name" value="Kinase-like_dom_sf"/>
</dbReference>
<dbReference type="CDD" id="cd18808">
    <property type="entry name" value="SF1_C_Upf1"/>
    <property type="match status" value="1"/>
</dbReference>
<dbReference type="Pfam" id="PF13087">
    <property type="entry name" value="AAA_12"/>
    <property type="match status" value="1"/>
</dbReference>
<feature type="domain" description="Protein kinase" evidence="2">
    <location>
        <begin position="201"/>
        <end position="504"/>
    </location>
</feature>
<sequence length="1628" mass="185615">MNIYHLSPEGLHESERAALNQIEKALPKEWYAFSSLEMFDRKEGSFETDLIVLTHDRIIVVELKRWSGKIFSKNNKWVVDWGNHQETRKHPLKQVRRASQILNVKIEKKLKGKVFSPWIDHCVVMCGSADISSLPEDERDFVFFTEEFINICTKRYGKHYPKPFGRYAIQNESNQPNKNYKTWKTFFANNSVDFKPKTYSVNNYAQTGKALFNHQDKIYSEFLAQKVDDSNYKALMRKWDFWAPSIAGKAQTPEERALIGYRESKVLGYIDNQDESLENIHLELNYIPPKEDISSDFVELYKWPGNRLRLDDFMARQGDKLTDEGRIDIVKVLVSNLARLHEIDVAHRDIGKHSIWLSLPSKVTFSNFLTASYPDPDRQSVKTVRDILKSGRVEIPEDLYDDKAGTPFTRDVYLAGAAAHYVIYGNWPRKLDDGTYGWSVPKTPFKEGLLDNWLETCLDIEATNRFSNMSVALDELNRLLEHSGSTSMSASEIEQFYSDTNVYMAYMPSPIKQKSATSALLLSQDKKTGICLWHGVSQFSADKSLNMKLATFLERVNSLKNSSLQCLLSLQEFGYNPSMQSLFVTYDWVEGVTWDSWLDELQDSGLAKNMCLMLLKALVSLHRSQFIHGDIHPQNIVIRESDTTPVFIDMFEYESEGESQQPYNTNYLPSNFDNISHIARDRYAIVKMVQEVASKFSLLHLKQFCSELMSLEEISEGEIFRFVDDFEEIISPKPLKQLRNFTISTRYLPNFTNVEADDGKYYISIKVDDRSEDTILKLFISGVKQQIDLHLDPDSKSIKKMYPRDSITHHQFISHKRKADFELEGVISLIDGPALNADELLNELFESDVVKEKLAQISSKKKESEPQASPKRNTLSLKGLSQKVSSRRIWQALVETEDEVLPKVSIARPPEILGNNEVVVRFIKGNQGVEFDLTQERVHVKLDTGTKVIPIGRLVEIGRDTLRIGNVRKVSFGIGDQLKLESSLAAASLAKRQKAVENILKDRAVIPNLVDYFDINENIKAHELSEEPTDDELDLYNVYGPEGELEFSLNPQQRAAFKQLYKYGPVSLLQGPPGTGKTSFISSFIHFAATKGASKVLLVSQSHEAVNNAAEKVRKLFSEQNKDVTVVRLGDEPNISTPLLDVHEIALQDHYREMFRAEFKQRLKGVVSSLALPDEFVDLAIEFESSFGIKISSITKGAINSDSETAELLASREKSLLDKLLGWIQRKGMNYSAYEKSTARDIRSAFYNEAANLHEVTSVDSINRFQQIVELSKEWLEVMSSRNAHFQNFLTKTRTLVCGTCVGIARNHYGINENIYDWVIIDEAARSSASEMAIAMQIGKRVLLVGDHKQLPPSYEEEHLLAAHRKLPQVKLSELEQSDFERSFYSSYGKDIGQSLLTQYRMVKPIGELVSKCFYEGLLETGKKNASKDLILNLKGLDKAVTWLDTSSAGDNSTEKKPQYSNANKHSVINEYEVDVIIRLIQRLITNSNIEDRFEKGNQEESPIGVICMYAEQQKLMIKKINSLAWARTLLEKRLLKVDTVDSYQGKENDIIILSLVRNNKRFTEGFVSSENRANVALSRAKEKLFIVGAGHMWTERNHQSAFGRVLNHIKQNSECQLVDAKKVNKES</sequence>
<dbReference type="PROSITE" id="PS50965">
    <property type="entry name" value="NERD"/>
    <property type="match status" value="1"/>
</dbReference>
<dbReference type="EMBL" id="BSSV01000001">
    <property type="protein sequence ID" value="GLX84312.1"/>
    <property type="molecule type" value="Genomic_DNA"/>
</dbReference>
<gene>
    <name evidence="4" type="ORF">tloyanaT_05640</name>
</gene>
<reference evidence="4 5" key="1">
    <citation type="submission" date="2023-03" db="EMBL/GenBank/DDBJ databases">
        <title>Thalassotalea loyana LMG 22536T draft genome sequence.</title>
        <authorList>
            <person name="Sawabe T."/>
        </authorList>
    </citation>
    <scope>NUCLEOTIDE SEQUENCE [LARGE SCALE GENOMIC DNA]</scope>
    <source>
        <strain evidence="4 5">LMG 22536</strain>
    </source>
</reference>
<organism evidence="4 5">
    <name type="scientific">Thalassotalea loyana</name>
    <dbReference type="NCBI Taxonomy" id="280483"/>
    <lineage>
        <taxon>Bacteria</taxon>
        <taxon>Pseudomonadati</taxon>
        <taxon>Pseudomonadota</taxon>
        <taxon>Gammaproteobacteria</taxon>
        <taxon>Alteromonadales</taxon>
        <taxon>Colwelliaceae</taxon>
        <taxon>Thalassotalea</taxon>
    </lineage>
</organism>
<dbReference type="Pfam" id="PF08378">
    <property type="entry name" value="NERD"/>
    <property type="match status" value="1"/>
</dbReference>
<dbReference type="Gene3D" id="3.40.50.300">
    <property type="entry name" value="P-loop containing nucleotide triphosphate hydrolases"/>
    <property type="match status" value="2"/>
</dbReference>
<dbReference type="SUPFAM" id="SSF52540">
    <property type="entry name" value="P-loop containing nucleoside triphosphate hydrolases"/>
    <property type="match status" value="1"/>
</dbReference>